<keyword evidence="3" id="KW-1185">Reference proteome</keyword>
<dbReference type="InParanoid" id="A0A2P5EP18"/>
<evidence type="ECO:0000313" key="3">
    <source>
        <dbReference type="Proteomes" id="UP000237000"/>
    </source>
</evidence>
<feature type="region of interest" description="Disordered" evidence="1">
    <location>
        <begin position="1"/>
        <end position="51"/>
    </location>
</feature>
<accession>A0A2P5EP18</accession>
<comment type="caution">
    <text evidence="2">The sequence shown here is derived from an EMBL/GenBank/DDBJ whole genome shotgun (WGS) entry which is preliminary data.</text>
</comment>
<evidence type="ECO:0000313" key="2">
    <source>
        <dbReference type="EMBL" id="PON87290.1"/>
    </source>
</evidence>
<dbReference type="AlphaFoldDB" id="A0A2P5EP18"/>
<evidence type="ECO:0000256" key="1">
    <source>
        <dbReference type="SAM" id="MobiDB-lite"/>
    </source>
</evidence>
<dbReference type="EMBL" id="JXTC01000119">
    <property type="protein sequence ID" value="PON87290.1"/>
    <property type="molecule type" value="Genomic_DNA"/>
</dbReference>
<sequence>MEESDGEREGKKGFCQSSVRKKKQMRLERNQKKGTGQWSRSRDSLTGPSRRLPALGFHFKLISLPFLSGF</sequence>
<reference evidence="3" key="1">
    <citation type="submission" date="2016-06" db="EMBL/GenBank/DDBJ databases">
        <title>Parallel loss of symbiosis genes in relatives of nitrogen-fixing non-legume Parasponia.</title>
        <authorList>
            <person name="Van Velzen R."/>
            <person name="Holmer R."/>
            <person name="Bu F."/>
            <person name="Rutten L."/>
            <person name="Van Zeijl A."/>
            <person name="Liu W."/>
            <person name="Santuari L."/>
            <person name="Cao Q."/>
            <person name="Sharma T."/>
            <person name="Shen D."/>
            <person name="Roswanjaya Y."/>
            <person name="Wardhani T."/>
            <person name="Kalhor M.S."/>
            <person name="Jansen J."/>
            <person name="Van den Hoogen J."/>
            <person name="Gungor B."/>
            <person name="Hartog M."/>
            <person name="Hontelez J."/>
            <person name="Verver J."/>
            <person name="Yang W.-C."/>
            <person name="Schijlen E."/>
            <person name="Repin R."/>
            <person name="Schilthuizen M."/>
            <person name="Schranz E."/>
            <person name="Heidstra R."/>
            <person name="Miyata K."/>
            <person name="Fedorova E."/>
            <person name="Kohlen W."/>
            <person name="Bisseling T."/>
            <person name="Smit S."/>
            <person name="Geurts R."/>
        </authorList>
    </citation>
    <scope>NUCLEOTIDE SEQUENCE [LARGE SCALE GENOMIC DNA]</scope>
    <source>
        <strain evidence="3">cv. RG33-2</strain>
    </source>
</reference>
<dbReference type="Proteomes" id="UP000237000">
    <property type="component" value="Unassembled WGS sequence"/>
</dbReference>
<feature type="compositionally biased region" description="Polar residues" evidence="1">
    <location>
        <begin position="33"/>
        <end position="47"/>
    </location>
</feature>
<proteinExistence type="predicted"/>
<protein>
    <submittedName>
        <fullName evidence="2">Uncharacterized protein</fullName>
    </submittedName>
</protein>
<name>A0A2P5EP18_TREOI</name>
<dbReference type="OrthoDB" id="10289700at2759"/>
<gene>
    <name evidence="2" type="ORF">TorRG33x02_169260</name>
</gene>
<organism evidence="2 3">
    <name type="scientific">Trema orientale</name>
    <name type="common">Charcoal tree</name>
    <name type="synonym">Celtis orientalis</name>
    <dbReference type="NCBI Taxonomy" id="63057"/>
    <lineage>
        <taxon>Eukaryota</taxon>
        <taxon>Viridiplantae</taxon>
        <taxon>Streptophyta</taxon>
        <taxon>Embryophyta</taxon>
        <taxon>Tracheophyta</taxon>
        <taxon>Spermatophyta</taxon>
        <taxon>Magnoliopsida</taxon>
        <taxon>eudicotyledons</taxon>
        <taxon>Gunneridae</taxon>
        <taxon>Pentapetalae</taxon>
        <taxon>rosids</taxon>
        <taxon>fabids</taxon>
        <taxon>Rosales</taxon>
        <taxon>Cannabaceae</taxon>
        <taxon>Trema</taxon>
    </lineage>
</organism>